<keyword evidence="11" id="KW-1185">Reference proteome</keyword>
<dbReference type="Pfam" id="PF01443">
    <property type="entry name" value="Viral_helicase1"/>
    <property type="match status" value="1"/>
</dbReference>
<reference evidence="10" key="1">
    <citation type="journal article" date="2016" name="Arch. Virol.">
        <title>Molecular characterization of a novel putative ampelovirus tentatively named grapevine leafroll-associated virus 13.</title>
        <authorList>
            <person name="Ito T."/>
            <person name="Nakaune R."/>
        </authorList>
    </citation>
    <scope>NUCLEOTIDE SEQUENCE [LARGE SCALE GENOMIC DNA]</scope>
    <source>
        <strain evidence="10">A177</strain>
    </source>
</reference>
<dbReference type="InterPro" id="IPR005123">
    <property type="entry name" value="Oxoglu/Fe-dep_dioxygenase_dom"/>
</dbReference>
<proteinExistence type="predicted"/>
<dbReference type="GO" id="GO:0016787">
    <property type="term" value="F:hydrolase activity"/>
    <property type="evidence" value="ECO:0007669"/>
    <property type="project" value="UniProtKB-KW"/>
</dbReference>
<evidence type="ECO:0000259" key="8">
    <source>
        <dbReference type="PROSITE" id="PS51657"/>
    </source>
</evidence>
<dbReference type="RefSeq" id="YP_009241366.1">
    <property type="nucleotide sequence ID" value="NC_029783.1"/>
</dbReference>
<dbReference type="PROSITE" id="PS51743">
    <property type="entry name" value="ALPHAVIRUS_MT"/>
    <property type="match status" value="1"/>
</dbReference>
<dbReference type="Pfam" id="PF13532">
    <property type="entry name" value="2OG-FeII_Oxy_2"/>
    <property type="match status" value="1"/>
</dbReference>
<keyword evidence="1" id="KW-0808">Transferase</keyword>
<dbReference type="InterPro" id="IPR027417">
    <property type="entry name" value="P-loop_NTPase"/>
</dbReference>
<dbReference type="InterPro" id="IPR002588">
    <property type="entry name" value="Alphavirus-like_MT_dom"/>
</dbReference>
<feature type="compositionally biased region" description="Low complexity" evidence="6">
    <location>
        <begin position="1405"/>
        <end position="1417"/>
    </location>
</feature>
<protein>
    <submittedName>
        <fullName evidence="10">Polyprotein 1a</fullName>
    </submittedName>
</protein>
<sequence length="2194" mass="242600">MAFSITFGSMAPVTVNNTTFKPFIAKATEVAKVLPAPQSCISKANSQSSSVSPKTNSGVKPAFQEVKQGKTLKQSWVRGKRPNVVVGKEEIPQTINPTKPQTVKQGVKVPEFTKVRPFGDLNGIFRSIPLGKGREVNFAAISRGETTPFRLTVGNKARNIRNACQAKDMRHFSSALGVSTAQNEVIVKLNGMGNGLNVIIKIFSGRMNVSMPGVKGVDLEAQTDENVIGSLDGDTLIFKPKNRAVFVIYQGGRVLNSEVVQAANERRRVERVKATMNAFVAEGGRWKSGAIVLKNGKFFNTFINQPLEVKTTNAWLRVYDIDAEKPIYVYAREGRIFKLCVEGRAPSVIDFIRATQKGHYVELPRTSFFCPATKKMVSTEVGWCWAPLYGMAGVRYSPHAACSWRRAALVHNETGLDIGTKPTSSKGFFHILRGGPILLSSLKGREMVGGSNSFMASISQALTSEDVFDGLVSSVANKMSLKEGSAVIRELDNSVAAILQNKANILSSKPSVTINPSLTTTEKSLLTQHFPELKLEFKDSVFSSHPMCNAVRMCFNALFSHNYKDIPFVDIGGSISYHIKHGNVNAHCCNPTVDAKDAKRRESELLTLRRESYGDATIQQLSSSVASKTATFCMKDTRCCTKKCEAGFMVDVYDLSSYEVARSLAIKGVRTFDIVFMLPVELIARDGSYTIQELNTVVTRKGDLLTYSVGGTGDSYQHSFQKVFSLLTCPAVSFSDVGAYTTEYMGYRCGYHHIQMSMYSGGEAIRSVTRRIHTTMYGKTIVKAPFYLRDILIFKEIAVDTEFVQRVYNYALNVTTTFSERTFEYAMSSFRSQKTNIIVGTRVIHSKVDIEMGDEAGVVLAILIEALRSRRGAMNAYSKIELSTVSVRQFILLLWERLKVMAKKYFLESSQSYMLQMVPWVEDILAAQTSLFYVVPQYCSLDLSGEITPIRLDYGQALTNSVKEYGKTTKERFNSIITTDMAREAYKILKEKKRIEAERAEMTPSPVTIDELAEFINENSSDLHATLRRHKPFGGSSKMSALQMAKWLKYSDGSAIRKGCTAWFAMITPAFLIRPQEEIAEASVNQIGMSRWANLLSKVDVTSSNKRWAATGLVAVTLATSAYVHRRKLSEASLRAFRTSQEQTIHGSRRFRGLANAGVAKTIEGLRSVHEDLRVQFTGHLSDQRRHKYIWGVIGGYICYHKPLMWAGVASVCHPDMILMSIVGGISGALMNASGYSLFLPQWIGNRLGKVSGTSSAVSITAMAALYFACRHKRFPQKVTVVKNLAGSNVYEILASVLNSEDNAIKWTNEVGGDEIEVGEDVGASVSLIDGSDEARDDDLKEVEVEREISPSTPSERAHIIETSTPAEVVEQDGEEAEEEENVEVEEAVDAQIEKPKDDGGDDGGAPSSPGEAGPSSTTREEDGDVQKRDDKPGCEEPSQQASESKDQGHQHAGSGSAGLDKGKARATNTSVVARRSALKCSCGTSLEIHKTCLPRPNFNFTDKVKGREIVLYTREQEVYTYGPISHTGQSWFEGLDEILRKTEGDLSYNQCLVQRYPEGTMIPLHSDNEACYEPDHKVLTVNLTGKALFSVKCNVGGGSATLGNDEWFVMIQGFQRTHKHSVISRSPQRISLTFRKSIYQGRFTIVKSPIEIKEGAAPATAGKYMTPHKRARSVIAEAVKANTPEPSGKANSEIIAASAANFSTLKVMQSYNALSPLKWMYDPDPALCIDVSSQCPVTPNLTNTLEEAASIEYILYLAYRVYNLYRSLSAAATYAKLDNVVGDKFPKSYLDSTPGLREHSMLNKNLYVVSESVSTIYDLDYVFSVSRNRFIRGRDINVLCTNNDKFLVCDDLVPFHDALNLKAVISLARTSLIGKNFSSIKMKYVNSPPGGGKTTRLCDTFMKRKDGVVIATANVGSAEDINKEIAKRASSGKAEKPVDGNEARTANSWIINPMKRGSSVLGLIDEVYLLHKGQLTFCLAAMRCKEAICYGDVNQIPFSNREKMFVMHYSAIKPNETEIEYTNISYRCPADVCYLLSKMVNLDGKPCYPNGVQAFEDRRPLRSMRVIPINGPSEAIREDVDVFLTYTQAEKAELIRERISASRNVPVYTIHEAQGKTFDRVALVRLKKADDSVIKGLPHALVGISRHTRSFVYMTYNSRLSDKVGSLCSDVSDKNVSDVVLQGLQRFDRFRGV</sequence>
<dbReference type="GeneID" id="27205864"/>
<dbReference type="PROSITE" id="PS51471">
    <property type="entry name" value="FE2OG_OXY"/>
    <property type="match status" value="1"/>
</dbReference>
<organism evidence="10">
    <name type="scientific">Grapevine leafroll-associated virus 13</name>
    <dbReference type="NCBI Taxonomy" id="1815581"/>
    <lineage>
        <taxon>Viruses</taxon>
        <taxon>Riboviria</taxon>
        <taxon>Orthornavirae</taxon>
        <taxon>Kitrinoviricota</taxon>
        <taxon>Alsuviricetes</taxon>
        <taxon>Martellivirales</taxon>
        <taxon>Closteroviridae</taxon>
        <taxon>Ampelovirus</taxon>
        <taxon>Ampelovirus tredecimvitis</taxon>
    </lineage>
</organism>
<feature type="compositionally biased region" description="Basic and acidic residues" evidence="6">
    <location>
        <begin position="1338"/>
        <end position="1349"/>
    </location>
</feature>
<evidence type="ECO:0000313" key="10">
    <source>
        <dbReference type="EMBL" id="BAU68560.1"/>
    </source>
</evidence>
<dbReference type="SUPFAM" id="SSF51197">
    <property type="entry name" value="Clavaminate synthase-like"/>
    <property type="match status" value="1"/>
</dbReference>
<evidence type="ECO:0000256" key="5">
    <source>
        <dbReference type="ARBA" id="ARBA00022840"/>
    </source>
</evidence>
<evidence type="ECO:0000313" key="11">
    <source>
        <dbReference type="Proteomes" id="UP000202842"/>
    </source>
</evidence>
<dbReference type="InterPro" id="IPR027450">
    <property type="entry name" value="AlkB-like"/>
</dbReference>
<dbReference type="Gene3D" id="3.40.50.300">
    <property type="entry name" value="P-loop containing nucleotide triphosphate hydrolases"/>
    <property type="match status" value="2"/>
</dbReference>
<keyword evidence="4" id="KW-0378">Hydrolase</keyword>
<keyword evidence="5" id="KW-0067">ATP-binding</keyword>
<dbReference type="GO" id="GO:0016556">
    <property type="term" value="P:mRNA modification"/>
    <property type="evidence" value="ECO:0007669"/>
    <property type="project" value="InterPro"/>
</dbReference>
<dbReference type="Pfam" id="PF01660">
    <property type="entry name" value="Vmethyltransf"/>
    <property type="match status" value="1"/>
</dbReference>
<dbReference type="Gene3D" id="2.60.120.590">
    <property type="entry name" value="Alpha-ketoglutarate-dependent dioxygenase AlkB-like"/>
    <property type="match status" value="1"/>
</dbReference>
<feature type="region of interest" description="Disordered" evidence="6">
    <location>
        <begin position="1329"/>
        <end position="1469"/>
    </location>
</feature>
<feature type="compositionally biased region" description="Basic and acidic residues" evidence="6">
    <location>
        <begin position="1419"/>
        <end position="1435"/>
    </location>
</feature>
<name>A0A146FDC8_9CLOS</name>
<evidence type="ECO:0000256" key="1">
    <source>
        <dbReference type="ARBA" id="ARBA00022679"/>
    </source>
</evidence>
<dbReference type="SUPFAM" id="SSF52540">
    <property type="entry name" value="P-loop containing nucleoside triphosphate hydrolases"/>
    <property type="match status" value="1"/>
</dbReference>
<dbReference type="PROSITE" id="PS51657">
    <property type="entry name" value="PSRV_HELICASE"/>
    <property type="match status" value="1"/>
</dbReference>
<keyword evidence="3" id="KW-0688">Ribosomal frameshifting</keyword>
<feature type="domain" description="(+)RNA virus helicase C-terminal" evidence="8">
    <location>
        <begin position="1854"/>
        <end position="2187"/>
    </location>
</feature>
<evidence type="ECO:0000256" key="6">
    <source>
        <dbReference type="SAM" id="MobiDB-lite"/>
    </source>
</evidence>
<keyword evidence="2" id="KW-0547">Nucleotide-binding</keyword>
<dbReference type="GO" id="GO:0003723">
    <property type="term" value="F:RNA binding"/>
    <property type="evidence" value="ECO:0007669"/>
    <property type="project" value="InterPro"/>
</dbReference>
<dbReference type="InterPro" id="IPR037151">
    <property type="entry name" value="AlkB-like_sf"/>
</dbReference>
<evidence type="ECO:0000256" key="4">
    <source>
        <dbReference type="ARBA" id="ARBA00022801"/>
    </source>
</evidence>
<evidence type="ECO:0000256" key="2">
    <source>
        <dbReference type="ARBA" id="ARBA00022741"/>
    </source>
</evidence>
<feature type="domain" description="Fe2OG dioxygenase" evidence="7">
    <location>
        <begin position="1548"/>
        <end position="1639"/>
    </location>
</feature>
<dbReference type="GO" id="GO:0075523">
    <property type="term" value="P:viral translational frameshifting"/>
    <property type="evidence" value="ECO:0007669"/>
    <property type="project" value="UniProtKB-KW"/>
</dbReference>
<feature type="compositionally biased region" description="Polar residues" evidence="6">
    <location>
        <begin position="42"/>
        <end position="58"/>
    </location>
</feature>
<feature type="region of interest" description="Disordered" evidence="6">
    <location>
        <begin position="42"/>
        <end position="61"/>
    </location>
</feature>
<dbReference type="GO" id="GO:0006396">
    <property type="term" value="P:RNA processing"/>
    <property type="evidence" value="ECO:0007669"/>
    <property type="project" value="InterPro"/>
</dbReference>
<evidence type="ECO:0000256" key="3">
    <source>
        <dbReference type="ARBA" id="ARBA00022758"/>
    </source>
</evidence>
<dbReference type="KEGG" id="vg:27205864"/>
<feature type="domain" description="Alphavirus-like MT" evidence="9">
    <location>
        <begin position="536"/>
        <end position="727"/>
    </location>
</feature>
<evidence type="ECO:0000259" key="7">
    <source>
        <dbReference type="PROSITE" id="PS51471"/>
    </source>
</evidence>
<dbReference type="GO" id="GO:0005524">
    <property type="term" value="F:ATP binding"/>
    <property type="evidence" value="ECO:0007669"/>
    <property type="project" value="UniProtKB-KW"/>
</dbReference>
<dbReference type="EMBL" id="LC052212">
    <property type="protein sequence ID" value="BAU68560.1"/>
    <property type="molecule type" value="Genomic_RNA"/>
</dbReference>
<dbReference type="GO" id="GO:0008174">
    <property type="term" value="F:mRNA methyltransferase activity"/>
    <property type="evidence" value="ECO:0007669"/>
    <property type="project" value="UniProtKB-UniRule"/>
</dbReference>
<evidence type="ECO:0000259" key="9">
    <source>
        <dbReference type="PROSITE" id="PS51743"/>
    </source>
</evidence>
<feature type="compositionally biased region" description="Acidic residues" evidence="6">
    <location>
        <begin position="1370"/>
        <end position="1389"/>
    </location>
</feature>
<dbReference type="InterPro" id="IPR027351">
    <property type="entry name" value="(+)RNA_virus_helicase_core_dom"/>
</dbReference>
<accession>A0A146FDC8</accession>
<dbReference type="Proteomes" id="UP000202842">
    <property type="component" value="Segment"/>
</dbReference>